<evidence type="ECO:0000256" key="1">
    <source>
        <dbReference type="SAM" id="Phobius"/>
    </source>
</evidence>
<keyword evidence="1" id="KW-1133">Transmembrane helix</keyword>
<dbReference type="PANTHER" id="PTHR37804">
    <property type="entry name" value="CDAA REGULATORY PROTEIN CDAR"/>
    <property type="match status" value="1"/>
</dbReference>
<evidence type="ECO:0000313" key="3">
    <source>
        <dbReference type="Proteomes" id="UP000001299"/>
    </source>
</evidence>
<keyword evidence="3" id="KW-1185">Reference proteome</keyword>
<dbReference type="PANTHER" id="PTHR37804:SF1">
    <property type="entry name" value="CDAA REGULATORY PROTEIN CDAR"/>
    <property type="match status" value="1"/>
</dbReference>
<feature type="transmembrane region" description="Helical" evidence="1">
    <location>
        <begin position="12"/>
        <end position="29"/>
    </location>
</feature>
<sequence>MKKITANWGLKLASLIFAVIVWFLVTNINDPVISVRYTNVPVSIKNGNLITEKGQVYTVLDGSDTISSVTIYAPRGVIDSLSQSNIVATADIQKLSSLNTVSIDCVTNKYYDKIDKIVLSSDVVKLNVERKASKSLALSATTSGTISDGYIIGDVTTEQNMVRISGPESFVNSVAKASVDVDVTGFTSNIGTDADIVLYDAEGNVLDTSQQGVNMNIKTVRVNIQILETKYVPVNYTIKGEPANGYALTGQIDSTPSEVLVAGRSSVISGLTALNVEDDSLDVSGYTGNLTATIDLSQALPSGTVFGDDDFNGTASVVVYIGPVVEETFEISTNKITIDGSEDGFEIFVDDSEYNQVSLTLQGLRSNINAVNPSSISGIVRVSDILTSNDLDKLAPGTYTAPIVWSIPDGVYCKSAVSVYVTVRELE</sequence>
<dbReference type="Proteomes" id="UP000001299">
    <property type="component" value="Chromosome 1"/>
</dbReference>
<evidence type="ECO:0000313" key="2">
    <source>
        <dbReference type="EMBL" id="ADL35319.1"/>
    </source>
</evidence>
<dbReference type="Gene3D" id="2.170.120.30">
    <property type="match status" value="2"/>
</dbReference>
<protein>
    <submittedName>
        <fullName evidence="2">YbbR family protein</fullName>
    </submittedName>
</protein>
<name>E0RXA8_BUTPB</name>
<keyword evidence="1" id="KW-0812">Transmembrane</keyword>
<dbReference type="KEGG" id="bpb:bpr_I2586"/>
<dbReference type="Pfam" id="PF07949">
    <property type="entry name" value="YbbR"/>
    <property type="match status" value="2"/>
</dbReference>
<dbReference type="HOGENOM" id="CLU_039811_4_0_9"/>
<proteinExistence type="predicted"/>
<dbReference type="eggNOG" id="COG4856">
    <property type="taxonomic scope" value="Bacteria"/>
</dbReference>
<reference evidence="2 3" key="1">
    <citation type="journal article" date="2010" name="PLoS ONE">
        <title>The glycobiome of the rumen bacterium Butyrivibrio proteoclasticus B316(T) highlights adaptation to a polysaccharide-rich environment.</title>
        <authorList>
            <person name="Kelly W.J."/>
            <person name="Leahy S.C."/>
            <person name="Altermann E."/>
            <person name="Yeoman C.J."/>
            <person name="Dunne J.C."/>
            <person name="Kong Z."/>
            <person name="Pacheco D.M."/>
            <person name="Li D."/>
            <person name="Noel S.J."/>
            <person name="Moon C.D."/>
            <person name="Cookson A.L."/>
            <person name="Attwood G.T."/>
        </authorList>
    </citation>
    <scope>NUCLEOTIDE SEQUENCE [LARGE SCALE GENOMIC DNA]</scope>
    <source>
        <strain evidence="3">ATCC 51982 / DSM 14932 / B316</strain>
    </source>
</reference>
<organism evidence="2 3">
    <name type="scientific">Butyrivibrio proteoclasticus (strain ATCC 51982 / DSM 14932 / B316)</name>
    <name type="common">Clostridium proteoclasticum</name>
    <dbReference type="NCBI Taxonomy" id="515622"/>
    <lineage>
        <taxon>Bacteria</taxon>
        <taxon>Bacillati</taxon>
        <taxon>Bacillota</taxon>
        <taxon>Clostridia</taxon>
        <taxon>Lachnospirales</taxon>
        <taxon>Lachnospiraceae</taxon>
        <taxon>Butyrivibrio</taxon>
    </lineage>
</organism>
<keyword evidence="1" id="KW-0472">Membrane</keyword>
<dbReference type="EMBL" id="CP001810">
    <property type="protein sequence ID" value="ADL35319.1"/>
    <property type="molecule type" value="Genomic_DNA"/>
</dbReference>
<accession>E0RXA8</accession>
<dbReference type="Gene3D" id="2.170.120.40">
    <property type="entry name" value="YbbR-like domain"/>
    <property type="match status" value="2"/>
</dbReference>
<gene>
    <name evidence="2" type="ordered locus">bpr_I2586</name>
</gene>
<dbReference type="InterPro" id="IPR012505">
    <property type="entry name" value="YbbR"/>
</dbReference>
<dbReference type="STRING" id="515622.bpr_I2586"/>
<dbReference type="RefSeq" id="WP_013281972.1">
    <property type="nucleotide sequence ID" value="NC_014387.1"/>
</dbReference>
<dbReference type="AlphaFoldDB" id="E0RXA8"/>
<dbReference type="InterPro" id="IPR053154">
    <property type="entry name" value="c-di-AMP_regulator"/>
</dbReference>